<proteinExistence type="inferred from homology"/>
<dbReference type="GO" id="GO:0006508">
    <property type="term" value="P:proteolysis"/>
    <property type="evidence" value="ECO:0007669"/>
    <property type="project" value="InterPro"/>
</dbReference>
<dbReference type="SUPFAM" id="SSF53474">
    <property type="entry name" value="alpha/beta-Hydrolases"/>
    <property type="match status" value="1"/>
</dbReference>
<evidence type="ECO:0000259" key="3">
    <source>
        <dbReference type="Pfam" id="PF00561"/>
    </source>
</evidence>
<feature type="domain" description="AB hydrolase-1" evidence="3">
    <location>
        <begin position="35"/>
        <end position="290"/>
    </location>
</feature>
<name>A0A4S8M1F6_DENBC</name>
<dbReference type="NCBIfam" id="TIGR01250">
    <property type="entry name" value="pro_imino_pep_2"/>
    <property type="match status" value="1"/>
</dbReference>
<evidence type="ECO:0000313" key="4">
    <source>
        <dbReference type="EMBL" id="THU95458.1"/>
    </source>
</evidence>
<dbReference type="PRINTS" id="PR00793">
    <property type="entry name" value="PROAMNOPTASE"/>
</dbReference>
<keyword evidence="2" id="KW-0378">Hydrolase</keyword>
<dbReference type="InterPro" id="IPR002410">
    <property type="entry name" value="Peptidase_S33"/>
</dbReference>
<dbReference type="PANTHER" id="PTHR43798">
    <property type="entry name" value="MONOACYLGLYCEROL LIPASE"/>
    <property type="match status" value="1"/>
</dbReference>
<comment type="similarity">
    <text evidence="1">Belongs to the peptidase S33 family.</text>
</comment>
<keyword evidence="5" id="KW-1185">Reference proteome</keyword>
<dbReference type="Gene3D" id="3.40.50.1820">
    <property type="entry name" value="alpha/beta hydrolase"/>
    <property type="match status" value="1"/>
</dbReference>
<accession>A0A4S8M1F6</accession>
<dbReference type="AlphaFoldDB" id="A0A4S8M1F6"/>
<dbReference type="OrthoDB" id="190201at2759"/>
<evidence type="ECO:0000313" key="5">
    <source>
        <dbReference type="Proteomes" id="UP000297245"/>
    </source>
</evidence>
<dbReference type="PANTHER" id="PTHR43798:SF33">
    <property type="entry name" value="HYDROLASE, PUTATIVE (AFU_ORTHOLOGUE AFUA_2G14860)-RELATED"/>
    <property type="match status" value="1"/>
</dbReference>
<dbReference type="Proteomes" id="UP000297245">
    <property type="component" value="Unassembled WGS sequence"/>
</dbReference>
<dbReference type="InterPro" id="IPR000073">
    <property type="entry name" value="AB_hydrolase_1"/>
</dbReference>
<sequence>MSSFTEQLIPFSVNDETFQTYCKVFGDVTHSPNGAIIILHGGPGASHDYLLPTADLALLSPYNAVIFYDQVGTGLSTHLPSKDISFWTIDLFIGELENILAHFNLTTPMSYYNIIGHSWGATLAAEFIVRRQPKGLRKLVLANCLASAKLRNAAIADIRKTLPSEVQEILRLHEKNGTTKSVEYLSAMDVFWKRHGCRLNSWPEEVKKSLKYWPEKDPTVLNSMRKGPENLATGWDITSRIYLMAHIPVLLINGEHDFMADSVCSPFFWGIEKVKWVKFSNSSHLPHWEERERFMEVVGDWLNAL</sequence>
<gene>
    <name evidence="4" type="ORF">K435DRAFT_829093</name>
</gene>
<dbReference type="GO" id="GO:0008233">
    <property type="term" value="F:peptidase activity"/>
    <property type="evidence" value="ECO:0007669"/>
    <property type="project" value="InterPro"/>
</dbReference>
<dbReference type="EMBL" id="ML179199">
    <property type="protein sequence ID" value="THU95458.1"/>
    <property type="molecule type" value="Genomic_DNA"/>
</dbReference>
<dbReference type="InterPro" id="IPR029058">
    <property type="entry name" value="AB_hydrolase_fold"/>
</dbReference>
<protein>
    <submittedName>
        <fullName evidence="4">Proline-specific peptidase</fullName>
    </submittedName>
</protein>
<dbReference type="InterPro" id="IPR050266">
    <property type="entry name" value="AB_hydrolase_sf"/>
</dbReference>
<evidence type="ECO:0000256" key="2">
    <source>
        <dbReference type="ARBA" id="ARBA00022801"/>
    </source>
</evidence>
<dbReference type="InterPro" id="IPR005945">
    <property type="entry name" value="Pro_imino_pep"/>
</dbReference>
<dbReference type="GO" id="GO:0016020">
    <property type="term" value="C:membrane"/>
    <property type="evidence" value="ECO:0007669"/>
    <property type="project" value="TreeGrafter"/>
</dbReference>
<dbReference type="Pfam" id="PF00561">
    <property type="entry name" value="Abhydrolase_1"/>
    <property type="match status" value="1"/>
</dbReference>
<reference evidence="4 5" key="1">
    <citation type="journal article" date="2019" name="Nat. Ecol. Evol.">
        <title>Megaphylogeny resolves global patterns of mushroom evolution.</title>
        <authorList>
            <person name="Varga T."/>
            <person name="Krizsan K."/>
            <person name="Foldi C."/>
            <person name="Dima B."/>
            <person name="Sanchez-Garcia M."/>
            <person name="Sanchez-Ramirez S."/>
            <person name="Szollosi G.J."/>
            <person name="Szarkandi J.G."/>
            <person name="Papp V."/>
            <person name="Albert L."/>
            <person name="Andreopoulos W."/>
            <person name="Angelini C."/>
            <person name="Antonin V."/>
            <person name="Barry K.W."/>
            <person name="Bougher N.L."/>
            <person name="Buchanan P."/>
            <person name="Buyck B."/>
            <person name="Bense V."/>
            <person name="Catcheside P."/>
            <person name="Chovatia M."/>
            <person name="Cooper J."/>
            <person name="Damon W."/>
            <person name="Desjardin D."/>
            <person name="Finy P."/>
            <person name="Geml J."/>
            <person name="Haridas S."/>
            <person name="Hughes K."/>
            <person name="Justo A."/>
            <person name="Karasinski D."/>
            <person name="Kautmanova I."/>
            <person name="Kiss B."/>
            <person name="Kocsube S."/>
            <person name="Kotiranta H."/>
            <person name="LaButti K.M."/>
            <person name="Lechner B.E."/>
            <person name="Liimatainen K."/>
            <person name="Lipzen A."/>
            <person name="Lukacs Z."/>
            <person name="Mihaltcheva S."/>
            <person name="Morgado L.N."/>
            <person name="Niskanen T."/>
            <person name="Noordeloos M.E."/>
            <person name="Ohm R.A."/>
            <person name="Ortiz-Santana B."/>
            <person name="Ovrebo C."/>
            <person name="Racz N."/>
            <person name="Riley R."/>
            <person name="Savchenko A."/>
            <person name="Shiryaev A."/>
            <person name="Soop K."/>
            <person name="Spirin V."/>
            <person name="Szebenyi C."/>
            <person name="Tomsovsky M."/>
            <person name="Tulloss R.E."/>
            <person name="Uehling J."/>
            <person name="Grigoriev I.V."/>
            <person name="Vagvolgyi C."/>
            <person name="Papp T."/>
            <person name="Martin F.M."/>
            <person name="Miettinen O."/>
            <person name="Hibbett D.S."/>
            <person name="Nagy L.G."/>
        </authorList>
    </citation>
    <scope>NUCLEOTIDE SEQUENCE [LARGE SCALE GENOMIC DNA]</scope>
    <source>
        <strain evidence="4 5">CBS 962.96</strain>
    </source>
</reference>
<evidence type="ECO:0000256" key="1">
    <source>
        <dbReference type="ARBA" id="ARBA00010088"/>
    </source>
</evidence>
<dbReference type="PIRSF" id="PIRSF005539">
    <property type="entry name" value="Pept_S33_TRI_F1"/>
    <property type="match status" value="1"/>
</dbReference>
<organism evidence="4 5">
    <name type="scientific">Dendrothele bispora (strain CBS 962.96)</name>
    <dbReference type="NCBI Taxonomy" id="1314807"/>
    <lineage>
        <taxon>Eukaryota</taxon>
        <taxon>Fungi</taxon>
        <taxon>Dikarya</taxon>
        <taxon>Basidiomycota</taxon>
        <taxon>Agaricomycotina</taxon>
        <taxon>Agaricomycetes</taxon>
        <taxon>Agaricomycetidae</taxon>
        <taxon>Agaricales</taxon>
        <taxon>Agaricales incertae sedis</taxon>
        <taxon>Dendrothele</taxon>
    </lineage>
</organism>